<keyword evidence="8" id="KW-1185">Reference proteome</keyword>
<feature type="domain" description="HAMP" evidence="6">
    <location>
        <begin position="304"/>
        <end position="356"/>
    </location>
</feature>
<evidence type="ECO:0000256" key="2">
    <source>
        <dbReference type="ARBA" id="ARBA00022553"/>
    </source>
</evidence>
<dbReference type="InterPro" id="IPR036890">
    <property type="entry name" value="HATPase_C_sf"/>
</dbReference>
<dbReference type="KEGG" id="vpy:HZI73_09230"/>
<feature type="transmembrane region" description="Helical" evidence="5">
    <location>
        <begin position="12"/>
        <end position="31"/>
    </location>
</feature>
<dbReference type="Gene3D" id="3.30.565.10">
    <property type="entry name" value="Histidine kinase-like ATPase, C-terminal domain"/>
    <property type="match status" value="1"/>
</dbReference>
<organism evidence="7 8">
    <name type="scientific">Vallitalea pronyensis</name>
    <dbReference type="NCBI Taxonomy" id="1348613"/>
    <lineage>
        <taxon>Bacteria</taxon>
        <taxon>Bacillati</taxon>
        <taxon>Bacillota</taxon>
        <taxon>Clostridia</taxon>
        <taxon>Lachnospirales</taxon>
        <taxon>Vallitaleaceae</taxon>
        <taxon>Vallitalea</taxon>
    </lineage>
</organism>
<dbReference type="GO" id="GO:0000155">
    <property type="term" value="F:phosphorelay sensor kinase activity"/>
    <property type="evidence" value="ECO:0007669"/>
    <property type="project" value="InterPro"/>
</dbReference>
<dbReference type="InterPro" id="IPR050640">
    <property type="entry name" value="Bact_2-comp_sensor_kinase"/>
</dbReference>
<name>A0A8J8MJK7_9FIRM</name>
<dbReference type="InterPro" id="IPR003660">
    <property type="entry name" value="HAMP_dom"/>
</dbReference>
<keyword evidence="4 7" id="KW-0418">Kinase</keyword>
<comment type="subcellular location">
    <subcellularLocation>
        <location evidence="1">Membrane</location>
    </subcellularLocation>
</comment>
<keyword evidence="5" id="KW-1133">Transmembrane helix</keyword>
<sequence length="585" mass="66919">MIRNRKIGTKLLMSFSLIIIFTSLLISVLSYKITSNVLEKNLKIYSDEYLAQLSRNLENTLEDLNDDLFNSLSRTGLLNRKILHLFMNEANQNNDLLGLDFNRRVSEVLASNVSVKAILIQSIYQQSYFQRDPQVSIDIEQLHKVLSDNTQRYAVLRNLNERYVVIIKPLFDLSNTQLIGHAAIVVEQTYFTNEFKKNQTYKEWEVLILDKNEVIIAENEAIRPIHDYISKEIASSGKVQHVFDYNNKAYMVNVVTSPKKQIRVMNIIPMDSVTRASNRLLVVIVWACMGALLSSFVIALVTTAGFSKNIKILVDNIRSFKDGQFDTSVEINSNDEIGLISHEFNKMTKEINHLITEVYHEQLLKEKARKESIKFEYDALQAKMNPHFLYNILESINGMAKIQGNHEISEVVCLLGELLRDSISDERTNIFLEDELAYTEKYLALKQITSKNNIEVVYDIDEILLGAVVPKFILQPIVENAIVHGISKQLKKGKIYIKCGEINGDLVLEVQDNGLGFNQDKLPTVDNKQGRWQRTRVGIKSIDKRLKILFGNAYGVEIHSEEGKGTLVKLRMPYRTDIDSERGGH</sequence>
<accession>A0A8J8MJK7</accession>
<protein>
    <submittedName>
        <fullName evidence="7">Sensor histidine kinase</fullName>
    </submittedName>
</protein>
<dbReference type="RefSeq" id="WP_212697960.1">
    <property type="nucleotide sequence ID" value="NZ_CP058649.1"/>
</dbReference>
<dbReference type="EMBL" id="CP058649">
    <property type="protein sequence ID" value="QUI22473.1"/>
    <property type="molecule type" value="Genomic_DNA"/>
</dbReference>
<dbReference type="Pfam" id="PF00672">
    <property type="entry name" value="HAMP"/>
    <property type="match status" value="1"/>
</dbReference>
<evidence type="ECO:0000256" key="1">
    <source>
        <dbReference type="ARBA" id="ARBA00004370"/>
    </source>
</evidence>
<dbReference type="Pfam" id="PF02518">
    <property type="entry name" value="HATPase_c"/>
    <property type="match status" value="1"/>
</dbReference>
<dbReference type="SUPFAM" id="SSF55874">
    <property type="entry name" value="ATPase domain of HSP90 chaperone/DNA topoisomerase II/histidine kinase"/>
    <property type="match status" value="1"/>
</dbReference>
<dbReference type="PANTHER" id="PTHR34220:SF7">
    <property type="entry name" value="SENSOR HISTIDINE KINASE YPDA"/>
    <property type="match status" value="1"/>
</dbReference>
<dbReference type="InterPro" id="IPR003594">
    <property type="entry name" value="HATPase_dom"/>
</dbReference>
<keyword evidence="5" id="KW-0472">Membrane</keyword>
<keyword evidence="2" id="KW-0597">Phosphoprotein</keyword>
<dbReference type="PANTHER" id="PTHR34220">
    <property type="entry name" value="SENSOR HISTIDINE KINASE YPDA"/>
    <property type="match status" value="1"/>
</dbReference>
<dbReference type="Gene3D" id="6.10.340.10">
    <property type="match status" value="1"/>
</dbReference>
<keyword evidence="5" id="KW-0812">Transmembrane</keyword>
<dbReference type="GO" id="GO:0016020">
    <property type="term" value="C:membrane"/>
    <property type="evidence" value="ECO:0007669"/>
    <property type="project" value="UniProtKB-SubCell"/>
</dbReference>
<dbReference type="SUPFAM" id="SSF158472">
    <property type="entry name" value="HAMP domain-like"/>
    <property type="match status" value="1"/>
</dbReference>
<dbReference type="Proteomes" id="UP000683246">
    <property type="component" value="Chromosome"/>
</dbReference>
<dbReference type="SMART" id="SM00304">
    <property type="entry name" value="HAMP"/>
    <property type="match status" value="1"/>
</dbReference>
<dbReference type="Pfam" id="PF06580">
    <property type="entry name" value="His_kinase"/>
    <property type="match status" value="1"/>
</dbReference>
<evidence type="ECO:0000313" key="8">
    <source>
        <dbReference type="Proteomes" id="UP000683246"/>
    </source>
</evidence>
<evidence type="ECO:0000256" key="4">
    <source>
        <dbReference type="ARBA" id="ARBA00022777"/>
    </source>
</evidence>
<dbReference type="CDD" id="cd06225">
    <property type="entry name" value="HAMP"/>
    <property type="match status" value="1"/>
</dbReference>
<evidence type="ECO:0000256" key="5">
    <source>
        <dbReference type="SAM" id="Phobius"/>
    </source>
</evidence>
<proteinExistence type="predicted"/>
<evidence type="ECO:0000313" key="7">
    <source>
        <dbReference type="EMBL" id="QUI22473.1"/>
    </source>
</evidence>
<reference evidence="7" key="1">
    <citation type="submission" date="2020-07" db="EMBL/GenBank/DDBJ databases">
        <title>Vallitalea pronyensis genome.</title>
        <authorList>
            <person name="Postec A."/>
        </authorList>
    </citation>
    <scope>NUCLEOTIDE SEQUENCE</scope>
    <source>
        <strain evidence="7">FatNI3</strain>
    </source>
</reference>
<feature type="transmembrane region" description="Helical" evidence="5">
    <location>
        <begin position="280"/>
        <end position="301"/>
    </location>
</feature>
<dbReference type="PROSITE" id="PS50885">
    <property type="entry name" value="HAMP"/>
    <property type="match status" value="1"/>
</dbReference>
<gene>
    <name evidence="7" type="ORF">HZI73_09230</name>
</gene>
<keyword evidence="3" id="KW-0808">Transferase</keyword>
<evidence type="ECO:0000259" key="6">
    <source>
        <dbReference type="PROSITE" id="PS50885"/>
    </source>
</evidence>
<dbReference type="AlphaFoldDB" id="A0A8J8MJK7"/>
<evidence type="ECO:0000256" key="3">
    <source>
        <dbReference type="ARBA" id="ARBA00022679"/>
    </source>
</evidence>
<dbReference type="InterPro" id="IPR010559">
    <property type="entry name" value="Sig_transdc_His_kin_internal"/>
</dbReference>